<dbReference type="RefSeq" id="WP_223993919.1">
    <property type="nucleotide sequence ID" value="NZ_CAJZAG010000011.1"/>
</dbReference>
<evidence type="ECO:0000256" key="1">
    <source>
        <dbReference type="ARBA" id="ARBA00022490"/>
    </source>
</evidence>
<evidence type="ECO:0000313" key="4">
    <source>
        <dbReference type="Proteomes" id="UP000706525"/>
    </source>
</evidence>
<protein>
    <submittedName>
        <fullName evidence="3">Uncharacterized protein</fullName>
    </submittedName>
</protein>
<dbReference type="Pfam" id="PF04957">
    <property type="entry name" value="RMF"/>
    <property type="match status" value="1"/>
</dbReference>
<organism evidence="3 4">
    <name type="scientific">Cupriavidus pampae</name>
    <dbReference type="NCBI Taxonomy" id="659251"/>
    <lineage>
        <taxon>Bacteria</taxon>
        <taxon>Pseudomonadati</taxon>
        <taxon>Pseudomonadota</taxon>
        <taxon>Betaproteobacteria</taxon>
        <taxon>Burkholderiales</taxon>
        <taxon>Burkholderiaceae</taxon>
        <taxon>Cupriavidus</taxon>
    </lineage>
</organism>
<dbReference type="NCBIfam" id="NF041886">
    <property type="entry name" value="Rmf_CrpP_fam"/>
    <property type="match status" value="1"/>
</dbReference>
<evidence type="ECO:0000256" key="2">
    <source>
        <dbReference type="ARBA" id="ARBA00022845"/>
    </source>
</evidence>
<sequence length="194" mass="21657">MALTDKTPWDPSPPHVARVKNKVPAPQACAYCNSPIRIVNNSEIYGTSYGEWPWSYACTRCDAYVGMHPYTATPLGTLANKALRNARNRAKAPFDLLWKPSTKKRSEAYQALAAYLAVDVAQCHFGFFDEATCDKAWQWALEQAATPESAHDHGRYAARHGVPISQCPFQNLELASAWRKGWKALPLWSSEVSD</sequence>
<dbReference type="Gene3D" id="1.10.10.620">
    <property type="entry name" value="ribosome modulation factor like domain"/>
    <property type="match status" value="1"/>
</dbReference>
<dbReference type="InterPro" id="IPR023200">
    <property type="entry name" value="RMF_sf"/>
</dbReference>
<dbReference type="Proteomes" id="UP000706525">
    <property type="component" value="Unassembled WGS sequence"/>
</dbReference>
<name>A0ABN7ZGL0_9BURK</name>
<gene>
    <name evidence="3" type="ORF">LMG32289_05374</name>
</gene>
<dbReference type="Pfam" id="PF11672">
    <property type="entry name" value="DUF3268"/>
    <property type="match status" value="1"/>
</dbReference>
<accession>A0ABN7ZGL0</accession>
<reference evidence="3 4" key="1">
    <citation type="submission" date="2021-08" db="EMBL/GenBank/DDBJ databases">
        <authorList>
            <person name="Peeters C."/>
        </authorList>
    </citation>
    <scope>NUCLEOTIDE SEQUENCE [LARGE SCALE GENOMIC DNA]</scope>
    <source>
        <strain evidence="3 4">LMG 32289</strain>
    </source>
</reference>
<dbReference type="EMBL" id="CAJZAG010000011">
    <property type="protein sequence ID" value="CAG9183416.1"/>
    <property type="molecule type" value="Genomic_DNA"/>
</dbReference>
<keyword evidence="1" id="KW-0963">Cytoplasm</keyword>
<dbReference type="InterPro" id="IPR021686">
    <property type="entry name" value="DUF3268"/>
</dbReference>
<evidence type="ECO:0000313" key="3">
    <source>
        <dbReference type="EMBL" id="CAG9183416.1"/>
    </source>
</evidence>
<comment type="caution">
    <text evidence="3">The sequence shown here is derived from an EMBL/GenBank/DDBJ whole genome shotgun (WGS) entry which is preliminary data.</text>
</comment>
<proteinExistence type="predicted"/>
<dbReference type="InterPro" id="IPR007040">
    <property type="entry name" value="Ribosome_modulation_factor"/>
</dbReference>
<keyword evidence="2" id="KW-0810">Translation regulation</keyword>
<keyword evidence="4" id="KW-1185">Reference proteome</keyword>